<dbReference type="EMBL" id="GBRH01184560">
    <property type="protein sequence ID" value="JAE13336.1"/>
    <property type="molecule type" value="Transcribed_RNA"/>
</dbReference>
<sequence>MEIYSDIMLVPKLWATHFVPFLHRSFLWMKSANYLLDILKLCIVSF</sequence>
<proteinExistence type="predicted"/>
<reference evidence="1" key="2">
    <citation type="journal article" date="2015" name="Data Brief">
        <title>Shoot transcriptome of the giant reed, Arundo donax.</title>
        <authorList>
            <person name="Barrero R.A."/>
            <person name="Guerrero F.D."/>
            <person name="Moolhuijzen P."/>
            <person name="Goolsby J.A."/>
            <person name="Tidwell J."/>
            <person name="Bellgard S.E."/>
            <person name="Bellgard M.I."/>
        </authorList>
    </citation>
    <scope>NUCLEOTIDE SEQUENCE</scope>
    <source>
        <tissue evidence="1">Shoot tissue taken approximately 20 cm above the soil surface</tissue>
    </source>
</reference>
<name>A0A0A9FSP6_ARUDO</name>
<accession>A0A0A9FSP6</accession>
<organism evidence="1">
    <name type="scientific">Arundo donax</name>
    <name type="common">Giant reed</name>
    <name type="synonym">Donax arundinaceus</name>
    <dbReference type="NCBI Taxonomy" id="35708"/>
    <lineage>
        <taxon>Eukaryota</taxon>
        <taxon>Viridiplantae</taxon>
        <taxon>Streptophyta</taxon>
        <taxon>Embryophyta</taxon>
        <taxon>Tracheophyta</taxon>
        <taxon>Spermatophyta</taxon>
        <taxon>Magnoliopsida</taxon>
        <taxon>Liliopsida</taxon>
        <taxon>Poales</taxon>
        <taxon>Poaceae</taxon>
        <taxon>PACMAD clade</taxon>
        <taxon>Arundinoideae</taxon>
        <taxon>Arundineae</taxon>
        <taxon>Arundo</taxon>
    </lineage>
</organism>
<protein>
    <submittedName>
        <fullName evidence="1">Uncharacterized protein</fullName>
    </submittedName>
</protein>
<dbReference type="AlphaFoldDB" id="A0A0A9FSP6"/>
<evidence type="ECO:0000313" key="1">
    <source>
        <dbReference type="EMBL" id="JAE13336.1"/>
    </source>
</evidence>
<reference evidence="1" key="1">
    <citation type="submission" date="2014-09" db="EMBL/GenBank/DDBJ databases">
        <authorList>
            <person name="Magalhaes I.L.F."/>
            <person name="Oliveira U."/>
            <person name="Santos F.R."/>
            <person name="Vidigal T.H.D.A."/>
            <person name="Brescovit A.D."/>
            <person name="Santos A.J."/>
        </authorList>
    </citation>
    <scope>NUCLEOTIDE SEQUENCE</scope>
    <source>
        <tissue evidence="1">Shoot tissue taken approximately 20 cm above the soil surface</tissue>
    </source>
</reference>